<evidence type="ECO:0000313" key="2">
    <source>
        <dbReference type="Proteomes" id="UP000244911"/>
    </source>
</evidence>
<dbReference type="InterPro" id="IPR021322">
    <property type="entry name" value="DUF2924"/>
</dbReference>
<dbReference type="EMBL" id="OMOI01000001">
    <property type="protein sequence ID" value="SPF75716.1"/>
    <property type="molecule type" value="Genomic_DNA"/>
</dbReference>
<dbReference type="RefSeq" id="WP_108855790.1">
    <property type="nucleotide sequence ID" value="NZ_OMOI01000001.1"/>
</dbReference>
<protein>
    <recommendedName>
        <fullName evidence="3">Bacteriophage-related protein</fullName>
    </recommendedName>
</protein>
<proteinExistence type="predicted"/>
<sequence length="136" mass="14875">MPLPKIDTLPALDRRRLEQVWREVVGTPAPTRMSQNLMRRVIAFEIQALAQGGLSKSLLKSVTAAATPASKPTPRVKPGGRLLREWNGTTHVVDVVEGGFIWNGQTYRSLSAIARAITGAHWSGPRFFGFTKGLGK</sequence>
<evidence type="ECO:0000313" key="1">
    <source>
        <dbReference type="EMBL" id="SPF75716.1"/>
    </source>
</evidence>
<reference evidence="1 2" key="1">
    <citation type="submission" date="2018-03" db="EMBL/GenBank/DDBJ databases">
        <authorList>
            <person name="Keele B.F."/>
        </authorList>
    </citation>
    <scope>NUCLEOTIDE SEQUENCE [LARGE SCALE GENOMIC DNA]</scope>
    <source>
        <strain evidence="1 2">CECT 8811</strain>
    </source>
</reference>
<organism evidence="1 2">
    <name type="scientific">Aliiroseovarius pelagivivens</name>
    <dbReference type="NCBI Taxonomy" id="1639690"/>
    <lineage>
        <taxon>Bacteria</taxon>
        <taxon>Pseudomonadati</taxon>
        <taxon>Pseudomonadota</taxon>
        <taxon>Alphaproteobacteria</taxon>
        <taxon>Rhodobacterales</taxon>
        <taxon>Paracoccaceae</taxon>
        <taxon>Aliiroseovarius</taxon>
    </lineage>
</organism>
<dbReference type="OrthoDB" id="284135at2"/>
<name>A0A2R8AI52_9RHOB</name>
<evidence type="ECO:0008006" key="3">
    <source>
        <dbReference type="Google" id="ProtNLM"/>
    </source>
</evidence>
<dbReference type="Pfam" id="PF11149">
    <property type="entry name" value="DUF2924"/>
    <property type="match status" value="1"/>
</dbReference>
<gene>
    <name evidence="1" type="ORF">ALP8811_00710</name>
</gene>
<dbReference type="AlphaFoldDB" id="A0A2R8AI52"/>
<keyword evidence="2" id="KW-1185">Reference proteome</keyword>
<accession>A0A2R8AI52</accession>
<dbReference type="Proteomes" id="UP000244911">
    <property type="component" value="Unassembled WGS sequence"/>
</dbReference>